<name>A0A1Y1LI84_PHOPY</name>
<protein>
    <submittedName>
        <fullName evidence="1">Uncharacterized protein</fullName>
    </submittedName>
</protein>
<accession>A0A1Y1LI84</accession>
<sequence>MKHFLLKYLQKKQIIIITLSRFPHCSMGKRISDVRGRVKIVLETLILAIREMPSLPGHNVMIRPIGQFKGDDVIPLRRTVSPTLIMGAGLVHLFRCIKDCKYDELHCFQKL</sequence>
<proteinExistence type="predicted"/>
<organism evidence="1">
    <name type="scientific">Photinus pyralis</name>
    <name type="common">Common eastern firefly</name>
    <name type="synonym">Lampyris pyralis</name>
    <dbReference type="NCBI Taxonomy" id="7054"/>
    <lineage>
        <taxon>Eukaryota</taxon>
        <taxon>Metazoa</taxon>
        <taxon>Ecdysozoa</taxon>
        <taxon>Arthropoda</taxon>
        <taxon>Hexapoda</taxon>
        <taxon>Insecta</taxon>
        <taxon>Pterygota</taxon>
        <taxon>Neoptera</taxon>
        <taxon>Endopterygota</taxon>
        <taxon>Coleoptera</taxon>
        <taxon>Polyphaga</taxon>
        <taxon>Elateriformia</taxon>
        <taxon>Elateroidea</taxon>
        <taxon>Lampyridae</taxon>
        <taxon>Lampyrinae</taxon>
        <taxon>Photinus</taxon>
    </lineage>
</organism>
<dbReference type="AlphaFoldDB" id="A0A1Y1LI84"/>
<evidence type="ECO:0000313" key="1">
    <source>
        <dbReference type="EMBL" id="JAV73354.1"/>
    </source>
</evidence>
<reference evidence="1" key="1">
    <citation type="journal article" date="2016" name="Sci. Rep.">
        <title>Molecular characterization of firefly nuptial gifts: a multi-omics approach sheds light on postcopulatory sexual selection.</title>
        <authorList>
            <person name="Al-Wathiqui N."/>
            <person name="Fallon T.R."/>
            <person name="South A."/>
            <person name="Weng J.K."/>
            <person name="Lewis S.M."/>
        </authorList>
    </citation>
    <scope>NUCLEOTIDE SEQUENCE</scope>
</reference>
<dbReference type="EMBL" id="GEZM01054886">
    <property type="protein sequence ID" value="JAV73354.1"/>
    <property type="molecule type" value="Transcribed_RNA"/>
</dbReference>